<comment type="caution">
    <text evidence="2">The sequence shown here is derived from an EMBL/GenBank/DDBJ whole genome shotgun (WGS) entry which is preliminary data.</text>
</comment>
<evidence type="ECO:0000256" key="1">
    <source>
        <dbReference type="SAM" id="SignalP"/>
    </source>
</evidence>
<dbReference type="EMBL" id="QEYD01000001">
    <property type="protein sequence ID" value="PWE31526.1"/>
    <property type="molecule type" value="Genomic_DNA"/>
</dbReference>
<accession>A0A2U2CI20</accession>
<keyword evidence="1" id="KW-0732">Signal</keyword>
<evidence type="ECO:0008006" key="4">
    <source>
        <dbReference type="Google" id="ProtNLM"/>
    </source>
</evidence>
<dbReference type="AlphaFoldDB" id="A0A2U2CI20"/>
<reference evidence="2 3" key="1">
    <citation type="submission" date="2018-05" db="EMBL/GenBank/DDBJ databases">
        <title>Pararhodobacter marina sp. nov., isolated from deep-sea water of the Indian Ocean.</title>
        <authorList>
            <person name="Lai Q.Sr."/>
            <person name="Liu X."/>
            <person name="Shao Z."/>
        </authorList>
    </citation>
    <scope>NUCLEOTIDE SEQUENCE [LARGE SCALE GENOMIC DNA]</scope>
    <source>
        <strain evidence="2 3">CIC4N-9</strain>
    </source>
</reference>
<dbReference type="Proteomes" id="UP000244940">
    <property type="component" value="Unassembled WGS sequence"/>
</dbReference>
<sequence length="220" mass="24324">MSRCLVPVLCVLLLLASSRALLAGPWPQPRGGWFLSTTATLVPDFGLHPVRTEQYVEYGLRPRLTLAGGFELSSRLERLDLFVRWHPRDLPWGMAWGLTGGLRYTPNYYITTRAVLGLDIGRGWDLYGGNAWIRGGVRLLSGTGFYGTELDTDLTLQTGWRSGRFMGIAGITLYRNRWGGLTRLRPALGVTFGTLTLVAEAVVPPGGEVEALRIGLWSDF</sequence>
<keyword evidence="3" id="KW-1185">Reference proteome</keyword>
<dbReference type="OrthoDB" id="7857490at2"/>
<evidence type="ECO:0000313" key="3">
    <source>
        <dbReference type="Proteomes" id="UP000244940"/>
    </source>
</evidence>
<organism evidence="2 3">
    <name type="scientific">Pararhodobacter marinus</name>
    <dbReference type="NCBI Taxonomy" id="2184063"/>
    <lineage>
        <taxon>Bacteria</taxon>
        <taxon>Pseudomonadati</taxon>
        <taxon>Pseudomonadota</taxon>
        <taxon>Alphaproteobacteria</taxon>
        <taxon>Rhodobacterales</taxon>
        <taxon>Paracoccaceae</taxon>
        <taxon>Pararhodobacter</taxon>
    </lineage>
</organism>
<proteinExistence type="predicted"/>
<protein>
    <recommendedName>
        <fullName evidence="4">Cellulose biosynthesis protein BcsS</fullName>
    </recommendedName>
</protein>
<feature type="chain" id="PRO_5015724711" description="Cellulose biosynthesis protein BcsS" evidence="1">
    <location>
        <begin position="24"/>
        <end position="220"/>
    </location>
</feature>
<gene>
    <name evidence="2" type="ORF">C4N9_00460</name>
</gene>
<evidence type="ECO:0000313" key="2">
    <source>
        <dbReference type="EMBL" id="PWE31526.1"/>
    </source>
</evidence>
<name>A0A2U2CI20_9RHOB</name>
<feature type="signal peptide" evidence="1">
    <location>
        <begin position="1"/>
        <end position="23"/>
    </location>
</feature>